<dbReference type="InterPro" id="IPR001640">
    <property type="entry name" value="Lgt"/>
</dbReference>
<evidence type="ECO:0000256" key="6">
    <source>
        <dbReference type="ARBA" id="ARBA00023136"/>
    </source>
</evidence>
<feature type="transmembrane region" description="Helical" evidence="7">
    <location>
        <begin position="398"/>
        <end position="417"/>
    </location>
</feature>
<feature type="transmembrane region" description="Helical" evidence="7">
    <location>
        <begin position="327"/>
        <end position="345"/>
    </location>
</feature>
<feature type="transmembrane region" description="Helical" evidence="7">
    <location>
        <begin position="69"/>
        <end position="86"/>
    </location>
</feature>
<dbReference type="PANTHER" id="PTHR30589:SF0">
    <property type="entry name" value="PHOSPHATIDYLGLYCEROL--PROLIPOPROTEIN DIACYLGLYCERYL TRANSFERASE"/>
    <property type="match status" value="1"/>
</dbReference>
<feature type="transmembrane region" description="Helical" evidence="7">
    <location>
        <begin position="29"/>
        <end position="49"/>
    </location>
</feature>
<dbReference type="PROSITE" id="PS01311">
    <property type="entry name" value="LGT"/>
    <property type="match status" value="1"/>
</dbReference>
<dbReference type="NCBIfam" id="TIGR00544">
    <property type="entry name" value="lgt"/>
    <property type="match status" value="1"/>
</dbReference>
<proteinExistence type="inferred from homology"/>
<keyword evidence="3 9" id="KW-0808">Transferase</keyword>
<dbReference type="GO" id="GO:0005886">
    <property type="term" value="C:plasma membrane"/>
    <property type="evidence" value="ECO:0007669"/>
    <property type="project" value="InterPro"/>
</dbReference>
<evidence type="ECO:0000313" key="9">
    <source>
        <dbReference type="EMBL" id="NLE30837.1"/>
    </source>
</evidence>
<feature type="transmembrane region" description="Helical" evidence="7">
    <location>
        <begin position="264"/>
        <end position="285"/>
    </location>
</feature>
<feature type="transmembrane region" description="Helical" evidence="7">
    <location>
        <begin position="178"/>
        <end position="198"/>
    </location>
</feature>
<feature type="transmembrane region" description="Helical" evidence="7">
    <location>
        <begin position="239"/>
        <end position="258"/>
    </location>
</feature>
<evidence type="ECO:0000256" key="2">
    <source>
        <dbReference type="ARBA" id="ARBA00022475"/>
    </source>
</evidence>
<keyword evidence="5 7" id="KW-1133">Transmembrane helix</keyword>
<dbReference type="GO" id="GO:0042158">
    <property type="term" value="P:lipoprotein biosynthetic process"/>
    <property type="evidence" value="ECO:0007669"/>
    <property type="project" value="InterPro"/>
</dbReference>
<keyword evidence="4 7" id="KW-0812">Transmembrane</keyword>
<dbReference type="Gene3D" id="1.20.144.10">
    <property type="entry name" value="Phosphatidic acid phosphatase type 2/haloperoxidase"/>
    <property type="match status" value="1"/>
</dbReference>
<feature type="transmembrane region" description="Helical" evidence="7">
    <location>
        <begin position="6"/>
        <end position="22"/>
    </location>
</feature>
<evidence type="ECO:0000256" key="5">
    <source>
        <dbReference type="ARBA" id="ARBA00022989"/>
    </source>
</evidence>
<keyword evidence="2" id="KW-1003">Cell membrane</keyword>
<evidence type="ECO:0000256" key="4">
    <source>
        <dbReference type="ARBA" id="ARBA00022692"/>
    </source>
</evidence>
<organism evidence="9 10">
    <name type="scientific">Candidatus Dojkabacteria bacterium</name>
    <dbReference type="NCBI Taxonomy" id="2099670"/>
    <lineage>
        <taxon>Bacteria</taxon>
        <taxon>Candidatus Dojkabacteria</taxon>
    </lineage>
</organism>
<dbReference type="PANTHER" id="PTHR30589">
    <property type="entry name" value="PROLIPOPROTEIN DIACYLGLYCERYL TRANSFERASE"/>
    <property type="match status" value="1"/>
</dbReference>
<dbReference type="EMBL" id="JAAZAL010000033">
    <property type="protein sequence ID" value="NLE30837.1"/>
    <property type="molecule type" value="Genomic_DNA"/>
</dbReference>
<keyword evidence="6 7" id="KW-0472">Membrane</keyword>
<comment type="similarity">
    <text evidence="1">Belongs to the Lgt family.</text>
</comment>
<feature type="transmembrane region" description="Helical" evidence="7">
    <location>
        <begin position="152"/>
        <end position="171"/>
    </location>
</feature>
<comment type="caution">
    <text evidence="9">The sequence shown here is derived from an EMBL/GenBank/DDBJ whole genome shotgun (WGS) entry which is preliminary data.</text>
</comment>
<feature type="transmembrane region" description="Helical" evidence="7">
    <location>
        <begin position="204"/>
        <end position="227"/>
    </location>
</feature>
<dbReference type="InterPro" id="IPR000326">
    <property type="entry name" value="PAP2/HPO"/>
</dbReference>
<reference evidence="9 10" key="1">
    <citation type="journal article" date="2020" name="Biotechnol. Biofuels">
        <title>New insights from the biogas microbiome by comprehensive genome-resolved metagenomics of nearly 1600 species originating from multiple anaerobic digesters.</title>
        <authorList>
            <person name="Campanaro S."/>
            <person name="Treu L."/>
            <person name="Rodriguez-R L.M."/>
            <person name="Kovalovszki A."/>
            <person name="Ziels R.M."/>
            <person name="Maus I."/>
            <person name="Zhu X."/>
            <person name="Kougias P.G."/>
            <person name="Basile A."/>
            <person name="Luo G."/>
            <person name="Schluter A."/>
            <person name="Konstantinidis K.T."/>
            <person name="Angelidaki I."/>
        </authorList>
    </citation>
    <scope>NUCLEOTIDE SEQUENCE [LARGE SCALE GENOMIC DNA]</scope>
    <source>
        <strain evidence="9">AS06rmzACSIP_421</strain>
    </source>
</reference>
<evidence type="ECO:0000256" key="1">
    <source>
        <dbReference type="ARBA" id="ARBA00007150"/>
    </source>
</evidence>
<evidence type="ECO:0000259" key="8">
    <source>
        <dbReference type="Pfam" id="PF01569"/>
    </source>
</evidence>
<accession>A0A847ESQ9</accession>
<protein>
    <submittedName>
        <fullName evidence="9">Prolipoprotein diacylglyceryl transferase</fullName>
    </submittedName>
</protein>
<evidence type="ECO:0000256" key="3">
    <source>
        <dbReference type="ARBA" id="ARBA00022679"/>
    </source>
</evidence>
<sequence>MSIYGLIIGIALIVGIELIKKYNKTISYLDILFILLSVLIGARVLYIFHNIEEIKLGIINPIAIWDGGLAFYGGIIGLLIALLIISKYKRITFYILSDSILLFLPLIHAIGRIGNFFNYELYGLPTKLPWGIYIPEENRYLKYIEYSHFHPVYLYESILNILNFYLLYKLFKKKLKPGIITSIYLINYSIIRLLVNTLRIDKEFFWGIETSNLFSILFLIIGIIILIMITKNKTQLAHFFSKPVMIFLILLALLSLFLKIDIPIKYQITLFIFSIFLPVATSFLFRYFKLTSDFAVSEQEERPRLFFLFLILLFISFGISLKTGNTQLILIYTVINITLLCSTLLTMFWKISFHMIVATLCLFVISFLLNNPLTYLLSLALPLVGWSRIFLKRHTLKQVIGGFVITISCILFVLTFINF</sequence>
<dbReference type="CDD" id="cd01610">
    <property type="entry name" value="PAP2_like"/>
    <property type="match status" value="1"/>
</dbReference>
<feature type="transmembrane region" description="Helical" evidence="7">
    <location>
        <begin position="305"/>
        <end position="321"/>
    </location>
</feature>
<feature type="transmembrane region" description="Helical" evidence="7">
    <location>
        <begin position="93"/>
        <end position="111"/>
    </location>
</feature>
<dbReference type="Pfam" id="PF01569">
    <property type="entry name" value="PAP2"/>
    <property type="match status" value="1"/>
</dbReference>
<dbReference type="Pfam" id="PF01790">
    <property type="entry name" value="LGT"/>
    <property type="match status" value="1"/>
</dbReference>
<evidence type="ECO:0000256" key="7">
    <source>
        <dbReference type="SAM" id="Phobius"/>
    </source>
</evidence>
<dbReference type="GO" id="GO:0008961">
    <property type="term" value="F:phosphatidylglycerol-prolipoprotein diacylglyceryl transferase activity"/>
    <property type="evidence" value="ECO:0007669"/>
    <property type="project" value="InterPro"/>
</dbReference>
<dbReference type="AlphaFoldDB" id="A0A847ESQ9"/>
<feature type="domain" description="Phosphatidic acid phosphatase type 2/haloperoxidase" evidence="8">
    <location>
        <begin position="351"/>
        <end position="417"/>
    </location>
</feature>
<evidence type="ECO:0000313" key="10">
    <source>
        <dbReference type="Proteomes" id="UP000554004"/>
    </source>
</evidence>
<dbReference type="Proteomes" id="UP000554004">
    <property type="component" value="Unassembled WGS sequence"/>
</dbReference>
<gene>
    <name evidence="9" type="primary">lgt</name>
    <name evidence="9" type="ORF">GX618_00995</name>
</gene>
<keyword evidence="9" id="KW-0449">Lipoprotein</keyword>
<name>A0A847ESQ9_9BACT</name>